<gene>
    <name evidence="1" type="ORF">DSO57_1017654</name>
</gene>
<reference evidence="1" key="1">
    <citation type="submission" date="2022-04" db="EMBL/GenBank/DDBJ databases">
        <title>Genome of the entomopathogenic fungus Entomophthora muscae.</title>
        <authorList>
            <person name="Elya C."/>
            <person name="Lovett B.R."/>
            <person name="Lee E."/>
            <person name="Macias A.M."/>
            <person name="Hajek A.E."/>
            <person name="De Bivort B.L."/>
            <person name="Kasson M.T."/>
            <person name="De Fine Licht H.H."/>
            <person name="Stajich J.E."/>
        </authorList>
    </citation>
    <scope>NUCLEOTIDE SEQUENCE</scope>
    <source>
        <strain evidence="1">Berkeley</strain>
    </source>
</reference>
<comment type="caution">
    <text evidence="1">The sequence shown here is derived from an EMBL/GenBank/DDBJ whole genome shotgun (WGS) entry which is preliminary data.</text>
</comment>
<accession>A0ACC2TRQ1</accession>
<keyword evidence="2" id="KW-1185">Reference proteome</keyword>
<dbReference type="Proteomes" id="UP001165960">
    <property type="component" value="Unassembled WGS sequence"/>
</dbReference>
<organism evidence="1 2">
    <name type="scientific">Entomophthora muscae</name>
    <dbReference type="NCBI Taxonomy" id="34485"/>
    <lineage>
        <taxon>Eukaryota</taxon>
        <taxon>Fungi</taxon>
        <taxon>Fungi incertae sedis</taxon>
        <taxon>Zoopagomycota</taxon>
        <taxon>Entomophthoromycotina</taxon>
        <taxon>Entomophthoromycetes</taxon>
        <taxon>Entomophthorales</taxon>
        <taxon>Entomophthoraceae</taxon>
        <taxon>Entomophthora</taxon>
    </lineage>
</organism>
<protein>
    <submittedName>
        <fullName evidence="1">Uncharacterized protein</fullName>
    </submittedName>
</protein>
<sequence>MQILCPTCQASLGEILTDSQMVTSVNIASPQEVAKIYKLSIATQHSTPEKQPISTLPWSATILSDLIGKHRYRSASRFVLNIWESNLPTVLLMVVNWDNYYWKHQSSEDQAFQPRQLSHSVYIKYLEVSKSTERSLVESWTLDDSVIGLSYPKAYITEVLANIVNFENLLPSPFKTDLFKNGYIAIPETQP</sequence>
<dbReference type="EMBL" id="QTSX02002204">
    <property type="protein sequence ID" value="KAJ9077338.1"/>
    <property type="molecule type" value="Genomic_DNA"/>
</dbReference>
<evidence type="ECO:0000313" key="1">
    <source>
        <dbReference type="EMBL" id="KAJ9077338.1"/>
    </source>
</evidence>
<name>A0ACC2TRQ1_9FUNG</name>
<proteinExistence type="predicted"/>
<evidence type="ECO:0000313" key="2">
    <source>
        <dbReference type="Proteomes" id="UP001165960"/>
    </source>
</evidence>